<name>A0AA39WFV8_9PEZI</name>
<dbReference type="EMBL" id="JAULSU010000006">
    <property type="protein sequence ID" value="KAK0614622.1"/>
    <property type="molecule type" value="Genomic_DNA"/>
</dbReference>
<organism evidence="2 3">
    <name type="scientific">Immersiella caudata</name>
    <dbReference type="NCBI Taxonomy" id="314043"/>
    <lineage>
        <taxon>Eukaryota</taxon>
        <taxon>Fungi</taxon>
        <taxon>Dikarya</taxon>
        <taxon>Ascomycota</taxon>
        <taxon>Pezizomycotina</taxon>
        <taxon>Sordariomycetes</taxon>
        <taxon>Sordariomycetidae</taxon>
        <taxon>Sordariales</taxon>
        <taxon>Lasiosphaeriaceae</taxon>
        <taxon>Immersiella</taxon>
    </lineage>
</organism>
<feature type="signal peptide" evidence="1">
    <location>
        <begin position="1"/>
        <end position="17"/>
    </location>
</feature>
<evidence type="ECO:0000313" key="3">
    <source>
        <dbReference type="Proteomes" id="UP001175000"/>
    </source>
</evidence>
<evidence type="ECO:0000313" key="2">
    <source>
        <dbReference type="EMBL" id="KAK0614622.1"/>
    </source>
</evidence>
<gene>
    <name evidence="2" type="ORF">B0T14DRAFT_528806</name>
</gene>
<keyword evidence="3" id="KW-1185">Reference proteome</keyword>
<evidence type="ECO:0000256" key="1">
    <source>
        <dbReference type="SAM" id="SignalP"/>
    </source>
</evidence>
<dbReference type="Proteomes" id="UP001175000">
    <property type="component" value="Unassembled WGS sequence"/>
</dbReference>
<feature type="chain" id="PRO_5041312689" evidence="1">
    <location>
        <begin position="18"/>
        <end position="290"/>
    </location>
</feature>
<dbReference type="AlphaFoldDB" id="A0AA39WFV8"/>
<accession>A0AA39WFV8</accession>
<reference evidence="2" key="1">
    <citation type="submission" date="2023-06" db="EMBL/GenBank/DDBJ databases">
        <title>Genome-scale phylogeny and comparative genomics of the fungal order Sordariales.</title>
        <authorList>
            <consortium name="Lawrence Berkeley National Laboratory"/>
            <person name="Hensen N."/>
            <person name="Bonometti L."/>
            <person name="Westerberg I."/>
            <person name="Brannstrom I.O."/>
            <person name="Guillou S."/>
            <person name="Cros-Aarteil S."/>
            <person name="Calhoun S."/>
            <person name="Haridas S."/>
            <person name="Kuo A."/>
            <person name="Mondo S."/>
            <person name="Pangilinan J."/>
            <person name="Riley R."/>
            <person name="Labutti K."/>
            <person name="Andreopoulos B."/>
            <person name="Lipzen A."/>
            <person name="Chen C."/>
            <person name="Yanf M."/>
            <person name="Daum C."/>
            <person name="Ng V."/>
            <person name="Clum A."/>
            <person name="Steindorff A."/>
            <person name="Ohm R."/>
            <person name="Martin F."/>
            <person name="Silar P."/>
            <person name="Natvig D."/>
            <person name="Lalanne C."/>
            <person name="Gautier V."/>
            <person name="Ament-Velasquez S.L."/>
            <person name="Kruys A."/>
            <person name="Hutchinson M.I."/>
            <person name="Powell A.J."/>
            <person name="Barry K."/>
            <person name="Miller A.N."/>
            <person name="Grigoriev I.V."/>
            <person name="Debuchy R."/>
            <person name="Gladieux P."/>
            <person name="Thoren M.H."/>
            <person name="Johannesson H."/>
        </authorList>
    </citation>
    <scope>NUCLEOTIDE SEQUENCE</scope>
    <source>
        <strain evidence="2">CBS 606.72</strain>
    </source>
</reference>
<keyword evidence="1" id="KW-0732">Signal</keyword>
<proteinExistence type="predicted"/>
<protein>
    <submittedName>
        <fullName evidence="2">Uncharacterized protein</fullName>
    </submittedName>
</protein>
<comment type="caution">
    <text evidence="2">The sequence shown here is derived from an EMBL/GenBank/DDBJ whole genome shotgun (WGS) entry which is preliminary data.</text>
</comment>
<sequence>MHSIAITILAAATLTSAAPSLNRRGAYYVCYNNGFRGDCSVDPCAISWCPDYKPYTYEPATTTSNTPVPSTPEPPVVNSQSDPTVCAPGTGYFQSCSNGFRGCCKSDACGSTWCPDYITYTYTPKTAKREPAPIPEPQTDPTVCAPGTGYFQSCSNGFRGCCKGDACGSPTGWCPDAAKPVVKERAPAPASDPTVCAAGTGYFQSCANGFRGCCKSDACGSNWCADYKPYTYELIGAASVPAQPQTPTPAPAAGGDPTVCAPNTGYYQVCGNGFKGCCKKDACSVGYCPL</sequence>